<evidence type="ECO:0000313" key="2">
    <source>
        <dbReference type="Proteomes" id="UP000294963"/>
    </source>
</evidence>
<sequence>MNNLSISQLNHLKHISFNVKGLIFPDIDHPYDYSITNESLYQQNLNAIIGLKIDDIVRLPVQATLRCELSSKQQPILAVYIAGLKTGHLATDDALKMAALFKRCHYQLDDAFHVNALIIEDSQNKSRQRAWRVRLDMPFFVDDITIKNYI</sequence>
<dbReference type="EMBL" id="SLVJ01000028">
    <property type="protein sequence ID" value="TCM61408.1"/>
    <property type="molecule type" value="Genomic_DNA"/>
</dbReference>
<protein>
    <submittedName>
        <fullName evidence="1">Uncharacterized protein</fullName>
    </submittedName>
</protein>
<evidence type="ECO:0000313" key="1">
    <source>
        <dbReference type="EMBL" id="TCM61408.1"/>
    </source>
</evidence>
<accession>A0A4V6NJ68</accession>
<comment type="caution">
    <text evidence="1">The sequence shown here is derived from an EMBL/GenBank/DDBJ whole genome shotgun (WGS) entry which is preliminary data.</text>
</comment>
<organism evidence="1 2">
    <name type="scientific">Acinetobacter calcoaceticus</name>
    <dbReference type="NCBI Taxonomy" id="471"/>
    <lineage>
        <taxon>Bacteria</taxon>
        <taxon>Pseudomonadati</taxon>
        <taxon>Pseudomonadota</taxon>
        <taxon>Gammaproteobacteria</taxon>
        <taxon>Moraxellales</taxon>
        <taxon>Moraxellaceae</taxon>
        <taxon>Acinetobacter</taxon>
        <taxon>Acinetobacter calcoaceticus/baumannii complex</taxon>
    </lineage>
</organism>
<name>A0A4V6NJ68_ACICA</name>
<reference evidence="1 2" key="1">
    <citation type="submission" date="2019-03" db="EMBL/GenBank/DDBJ databases">
        <title>Genomic analyses of the natural microbiome of Caenorhabditis elegans.</title>
        <authorList>
            <person name="Samuel B."/>
        </authorList>
    </citation>
    <scope>NUCLEOTIDE SEQUENCE [LARGE SCALE GENOMIC DNA]</scope>
    <source>
        <strain evidence="1 2">JUb89</strain>
    </source>
</reference>
<gene>
    <name evidence="1" type="ORF">EC844_1286</name>
</gene>
<dbReference type="Proteomes" id="UP000294963">
    <property type="component" value="Unassembled WGS sequence"/>
</dbReference>
<keyword evidence="2" id="KW-1185">Reference proteome</keyword>
<dbReference type="AlphaFoldDB" id="A0A4V6NJ68"/>
<proteinExistence type="predicted"/>